<dbReference type="PANTHER" id="PTHR12774">
    <property type="entry name" value="PEROXISOMAL BIOGENESIS FACTOR 19"/>
    <property type="match status" value="1"/>
</dbReference>
<protein>
    <recommendedName>
        <fullName evidence="2">Peroxin-19</fullName>
    </recommendedName>
</protein>
<accession>A0A8J4Y3E3</accession>
<evidence type="ECO:0000256" key="2">
    <source>
        <dbReference type="ARBA" id="ARBA00029688"/>
    </source>
</evidence>
<evidence type="ECO:0000256" key="3">
    <source>
        <dbReference type="SAM" id="MobiDB-lite"/>
    </source>
</evidence>
<feature type="region of interest" description="Disordered" evidence="3">
    <location>
        <begin position="104"/>
        <end position="137"/>
    </location>
</feature>
<comment type="similarity">
    <text evidence="1">Belongs to the peroxin-19 family.</text>
</comment>
<dbReference type="InterPro" id="IPR006708">
    <property type="entry name" value="Pex19"/>
</dbReference>
<gene>
    <name evidence="4" type="primary">PEX19</name>
    <name evidence="4" type="ORF">GWK47_009497</name>
</gene>
<dbReference type="AlphaFoldDB" id="A0A8J4Y3E3"/>
<dbReference type="PANTHER" id="PTHR12774:SF2">
    <property type="entry name" value="PEROXISOMAL BIOGENESIS FACTOR 19"/>
    <property type="match status" value="1"/>
</dbReference>
<name>A0A8J4Y3E3_CHIOP</name>
<dbReference type="GO" id="GO:0005778">
    <property type="term" value="C:peroxisomal membrane"/>
    <property type="evidence" value="ECO:0007669"/>
    <property type="project" value="TreeGrafter"/>
</dbReference>
<evidence type="ECO:0000256" key="1">
    <source>
        <dbReference type="ARBA" id="ARBA00006326"/>
    </source>
</evidence>
<feature type="compositionally biased region" description="Low complexity" evidence="3">
    <location>
        <begin position="104"/>
        <end position="118"/>
    </location>
</feature>
<dbReference type="GO" id="GO:0045046">
    <property type="term" value="P:protein import into peroxisome membrane"/>
    <property type="evidence" value="ECO:0007669"/>
    <property type="project" value="TreeGrafter"/>
</dbReference>
<dbReference type="Gene3D" id="1.20.120.900">
    <property type="entry name" value="Pex19, mPTS binding domain"/>
    <property type="match status" value="1"/>
</dbReference>
<evidence type="ECO:0000313" key="5">
    <source>
        <dbReference type="Proteomes" id="UP000770661"/>
    </source>
</evidence>
<comment type="caution">
    <text evidence="4">The sequence shown here is derived from an EMBL/GenBank/DDBJ whole genome shotgun (WGS) entry which is preliminary data.</text>
</comment>
<dbReference type="GO" id="GO:0033328">
    <property type="term" value="F:peroxisome membrane targeting sequence binding"/>
    <property type="evidence" value="ECO:0007669"/>
    <property type="project" value="TreeGrafter"/>
</dbReference>
<dbReference type="InterPro" id="IPR038322">
    <property type="entry name" value="Pex19_C_sf"/>
</dbReference>
<organism evidence="4 5">
    <name type="scientific">Chionoecetes opilio</name>
    <name type="common">Atlantic snow crab</name>
    <name type="synonym">Cancer opilio</name>
    <dbReference type="NCBI Taxonomy" id="41210"/>
    <lineage>
        <taxon>Eukaryota</taxon>
        <taxon>Metazoa</taxon>
        <taxon>Ecdysozoa</taxon>
        <taxon>Arthropoda</taxon>
        <taxon>Crustacea</taxon>
        <taxon>Multicrustacea</taxon>
        <taxon>Malacostraca</taxon>
        <taxon>Eumalacostraca</taxon>
        <taxon>Eucarida</taxon>
        <taxon>Decapoda</taxon>
        <taxon>Pleocyemata</taxon>
        <taxon>Brachyura</taxon>
        <taxon>Eubrachyura</taxon>
        <taxon>Majoidea</taxon>
        <taxon>Majidae</taxon>
        <taxon>Chionoecetes</taxon>
    </lineage>
</organism>
<dbReference type="OrthoDB" id="21292at2759"/>
<dbReference type="Pfam" id="PF04614">
    <property type="entry name" value="Pex19"/>
    <property type="match status" value="1"/>
</dbReference>
<feature type="region of interest" description="Disordered" evidence="3">
    <location>
        <begin position="1"/>
        <end position="43"/>
    </location>
</feature>
<dbReference type="Proteomes" id="UP000770661">
    <property type="component" value="Unassembled WGS sequence"/>
</dbReference>
<evidence type="ECO:0000313" key="4">
    <source>
        <dbReference type="EMBL" id="KAG0716511.1"/>
    </source>
</evidence>
<proteinExistence type="inferred from homology"/>
<sequence>MSKEEEKQVADSSGGGGGGEEVPDPELDNLLDGLHSSQGSYARPECHRALSPLATDLASLVTAAGITAAVGGQEGQAKPADMWTEEFVQNATAQFEQTMRLLMEQQQQGGQEKPAATNPTPPSTAPAPASAQAPEVDLSSMATQFAQFAQAAAKSAEETKSDADFTHCLADTLKQISDNNEQLQTPPNTDDLTKMFETMGLSGGGGEAAGAEGGLGALFPLMQAMLENVLSKDVLYPSMKDITDKVGVFSSTEEHANLNYPFPP</sequence>
<keyword evidence="5" id="KW-1185">Reference proteome</keyword>
<dbReference type="EMBL" id="JACEEZ010018788">
    <property type="protein sequence ID" value="KAG0716511.1"/>
    <property type="molecule type" value="Genomic_DNA"/>
</dbReference>
<reference evidence="4" key="1">
    <citation type="submission" date="2020-07" db="EMBL/GenBank/DDBJ databases">
        <title>The High-quality genome of the commercially important snow crab, Chionoecetes opilio.</title>
        <authorList>
            <person name="Jeong J.-H."/>
            <person name="Ryu S."/>
        </authorList>
    </citation>
    <scope>NUCLEOTIDE SEQUENCE</scope>
    <source>
        <strain evidence="4">MADBK_172401_WGS</strain>
        <tissue evidence="4">Digestive gland</tissue>
    </source>
</reference>